<proteinExistence type="predicted"/>
<feature type="domain" description="PH" evidence="1">
    <location>
        <begin position="36"/>
        <end position="157"/>
    </location>
</feature>
<dbReference type="InterPro" id="IPR057446">
    <property type="entry name" value="PH_bac"/>
</dbReference>
<dbReference type="Pfam" id="PF25362">
    <property type="entry name" value="bPH_11"/>
    <property type="match status" value="1"/>
</dbReference>
<dbReference type="Proteomes" id="UP000292027">
    <property type="component" value="Unassembled WGS sequence"/>
</dbReference>
<dbReference type="OrthoDB" id="3826692at2"/>
<evidence type="ECO:0000313" key="3">
    <source>
        <dbReference type="Proteomes" id="UP000292027"/>
    </source>
</evidence>
<organism evidence="2 3">
    <name type="scientific">Kribbella rubisoli</name>
    <dbReference type="NCBI Taxonomy" id="3075929"/>
    <lineage>
        <taxon>Bacteria</taxon>
        <taxon>Bacillati</taxon>
        <taxon>Actinomycetota</taxon>
        <taxon>Actinomycetes</taxon>
        <taxon>Propionibacteriales</taxon>
        <taxon>Kribbellaceae</taxon>
        <taxon>Kribbella</taxon>
    </lineage>
</organism>
<protein>
    <recommendedName>
        <fullName evidence="1">PH domain-containing protein</fullName>
    </recommendedName>
</protein>
<gene>
    <name evidence="2" type="ORF">EV645_7741</name>
</gene>
<dbReference type="AlphaFoldDB" id="A0A4V6MEQ2"/>
<dbReference type="RefSeq" id="WP_130449587.1">
    <property type="nucleotide sequence ID" value="NZ_SHKR01000018.1"/>
</dbReference>
<evidence type="ECO:0000313" key="2">
    <source>
        <dbReference type="EMBL" id="RZU01646.1"/>
    </source>
</evidence>
<name>A0A4V6MEQ2_9ACTN</name>
<dbReference type="EMBL" id="SHKR01000018">
    <property type="protein sequence ID" value="RZU01646.1"/>
    <property type="molecule type" value="Genomic_DNA"/>
</dbReference>
<reference evidence="2 3" key="1">
    <citation type="journal article" date="2015" name="Stand. Genomic Sci.">
        <title>Genomic Encyclopedia of Bacterial and Archaeal Type Strains, Phase III: the genomes of soil and plant-associated and newly described type strains.</title>
        <authorList>
            <person name="Whitman W.B."/>
            <person name="Woyke T."/>
            <person name="Klenk H.P."/>
            <person name="Zhou Y."/>
            <person name="Lilburn T.G."/>
            <person name="Beck B.J."/>
            <person name="De Vos P."/>
            <person name="Vandamme P."/>
            <person name="Eisen J.A."/>
            <person name="Garrity G."/>
            <person name="Hugenholtz P."/>
            <person name="Kyrpides N.C."/>
        </authorList>
    </citation>
    <scope>NUCLEOTIDE SEQUENCE [LARGE SCALE GENOMIC DNA]</scope>
    <source>
        <strain evidence="2 3">VKM Ac-2540</strain>
    </source>
</reference>
<keyword evidence="3" id="KW-1185">Reference proteome</keyword>
<evidence type="ECO:0000259" key="1">
    <source>
        <dbReference type="Pfam" id="PF25362"/>
    </source>
</evidence>
<accession>A0A4V6MEQ2</accession>
<comment type="caution">
    <text evidence="2">The sequence shown here is derived from an EMBL/GenBank/DDBJ whole genome shotgun (WGS) entry which is preliminary data.</text>
</comment>
<sequence>MKAFLGILGTLLILAAGYFGMYRGWRNRQSRQADLAPLPAVPPEAGAAKVRGIEGVYVATTSAGDWMDRIAVHELGVRSIADLAVSEAGLIFHRLGATDVFIPADHLTGVRTDRGIAGKVTAEKSGLVVVTWTHDGRELDTGFRPRRKADTAALTESIATLIGAEQR</sequence>